<evidence type="ECO:0008006" key="6">
    <source>
        <dbReference type="Google" id="ProtNLM"/>
    </source>
</evidence>
<protein>
    <recommendedName>
        <fullName evidence="6">17 kDa surface antigen</fullName>
    </recommendedName>
</protein>
<organism evidence="5">
    <name type="scientific">Caulobacter sp. (strain K31)</name>
    <dbReference type="NCBI Taxonomy" id="366602"/>
    <lineage>
        <taxon>Bacteria</taxon>
        <taxon>Pseudomonadati</taxon>
        <taxon>Pseudomonadota</taxon>
        <taxon>Alphaproteobacteria</taxon>
        <taxon>Caulobacterales</taxon>
        <taxon>Caulobacteraceae</taxon>
        <taxon>Caulobacter</taxon>
    </lineage>
</organism>
<name>B0T028_CAUSK</name>
<evidence type="ECO:0000256" key="2">
    <source>
        <dbReference type="ARBA" id="ARBA00023136"/>
    </source>
</evidence>
<dbReference type="InterPro" id="IPR051407">
    <property type="entry name" value="Bact_OM_lipoprot/Surf_antigen"/>
</dbReference>
<sequence precursor="true">MRATLTTALVLTLMSGSLATAQASYPTRPGPGDYRGQYGDPYGGPRYSRGDRLPDQYRQSLYVVSDWRQRGLKKPPKGYQWVANQRGDLFLASKVTGQIAQSAYRDERDQQWGQGYQRSYSYNDDVYYRECRNTKDPAGVLIGALIGGLLGNAAGRDGSRTGTTVAGVILGGVVGAALTKDMDCDDKSYAYRAYYNGFNSDRPGSRHPWRNPGNDHRGEVRMGNYYNDPRGFRCADFTQVTTIQGRSQTTRGRACRQPDGAWAVVG</sequence>
<feature type="chain" id="PRO_5002755295" description="17 kDa surface antigen" evidence="4">
    <location>
        <begin position="24"/>
        <end position="266"/>
    </location>
</feature>
<dbReference type="InterPro" id="IPR024572">
    <property type="entry name" value="RcnB"/>
</dbReference>
<dbReference type="Pfam" id="PF11776">
    <property type="entry name" value="RcnB"/>
    <property type="match status" value="1"/>
</dbReference>
<dbReference type="EMBL" id="CP000927">
    <property type="protein sequence ID" value="ABZ73518.1"/>
    <property type="molecule type" value="Genomic_DNA"/>
</dbReference>
<dbReference type="eggNOG" id="COG5455">
    <property type="taxonomic scope" value="Bacteria"/>
</dbReference>
<evidence type="ECO:0000256" key="3">
    <source>
        <dbReference type="SAM" id="MobiDB-lite"/>
    </source>
</evidence>
<dbReference type="Gene3D" id="3.10.450.160">
    <property type="entry name" value="inner membrane protein cigr"/>
    <property type="match status" value="1"/>
</dbReference>
<dbReference type="KEGG" id="cak:Caul_4398"/>
<evidence type="ECO:0000256" key="4">
    <source>
        <dbReference type="SAM" id="SignalP"/>
    </source>
</evidence>
<dbReference type="HOGENOM" id="CLU_1044656_0_0_5"/>
<feature type="region of interest" description="Disordered" evidence="3">
    <location>
        <begin position="22"/>
        <end position="51"/>
    </location>
</feature>
<proteinExistence type="predicted"/>
<dbReference type="STRING" id="366602.Caul_4398"/>
<dbReference type="eggNOG" id="COG4520">
    <property type="taxonomic scope" value="Bacteria"/>
</dbReference>
<dbReference type="PANTHER" id="PTHR35603:SF2">
    <property type="entry name" value="OUTER MEMBRANE LIPOPROTEIN"/>
    <property type="match status" value="1"/>
</dbReference>
<comment type="subcellular location">
    <subcellularLocation>
        <location evidence="1">Membrane</location>
    </subcellularLocation>
</comment>
<reference evidence="5" key="1">
    <citation type="submission" date="2008-01" db="EMBL/GenBank/DDBJ databases">
        <title>Complete sequence of chromosome of Caulobacter sp. K31.</title>
        <authorList>
            <consortium name="US DOE Joint Genome Institute"/>
            <person name="Copeland A."/>
            <person name="Lucas S."/>
            <person name="Lapidus A."/>
            <person name="Barry K."/>
            <person name="Glavina del Rio T."/>
            <person name="Dalin E."/>
            <person name="Tice H."/>
            <person name="Pitluck S."/>
            <person name="Bruce D."/>
            <person name="Goodwin L."/>
            <person name="Thompson L.S."/>
            <person name="Brettin T."/>
            <person name="Detter J.C."/>
            <person name="Han C."/>
            <person name="Schmutz J."/>
            <person name="Larimer F."/>
            <person name="Land M."/>
            <person name="Hauser L."/>
            <person name="Kyrpides N."/>
            <person name="Kim E."/>
            <person name="Stephens C."/>
            <person name="Richardson P."/>
        </authorList>
    </citation>
    <scope>NUCLEOTIDE SEQUENCE [LARGE SCALE GENOMIC DNA]</scope>
    <source>
        <strain evidence="5">K31</strain>
    </source>
</reference>
<dbReference type="AlphaFoldDB" id="B0T028"/>
<dbReference type="OrthoDB" id="7205329at2"/>
<keyword evidence="4" id="KW-0732">Signal</keyword>
<accession>B0T028</accession>
<feature type="signal peptide" evidence="4">
    <location>
        <begin position="1"/>
        <end position="23"/>
    </location>
</feature>
<dbReference type="PANTHER" id="PTHR35603">
    <property type="match status" value="1"/>
</dbReference>
<keyword evidence="2" id="KW-0472">Membrane</keyword>
<evidence type="ECO:0000313" key="5">
    <source>
        <dbReference type="EMBL" id="ABZ73518.1"/>
    </source>
</evidence>
<gene>
    <name evidence="5" type="ordered locus">Caul_4398</name>
</gene>
<dbReference type="GO" id="GO:0016020">
    <property type="term" value="C:membrane"/>
    <property type="evidence" value="ECO:0007669"/>
    <property type="project" value="UniProtKB-SubCell"/>
</dbReference>
<evidence type="ECO:0000256" key="1">
    <source>
        <dbReference type="ARBA" id="ARBA00004370"/>
    </source>
</evidence>